<gene>
    <name evidence="1" type="ORF">RD2015_4682</name>
</gene>
<keyword evidence="2" id="KW-1185">Reference proteome</keyword>
<protein>
    <submittedName>
        <fullName evidence="1">Uncharacterized protein</fullName>
    </submittedName>
</protein>
<reference evidence="1 2" key="1">
    <citation type="submission" date="2015-12" db="EMBL/GenBank/DDBJ databases">
        <title>Complete genome of Roseateles depolymerans KCTC 42856.</title>
        <authorList>
            <person name="Kim K.M."/>
        </authorList>
    </citation>
    <scope>NUCLEOTIDE SEQUENCE [LARGE SCALE GENOMIC DNA]</scope>
    <source>
        <strain evidence="1 2">KCTC 42856</strain>
    </source>
</reference>
<proteinExistence type="predicted"/>
<dbReference type="KEGG" id="rdp:RD2015_4682"/>
<dbReference type="STRING" id="76731.RD2015_4682"/>
<dbReference type="InterPro" id="IPR014469">
    <property type="entry name" value="DUF2271"/>
</dbReference>
<accession>A0A0U3N1F4</accession>
<name>A0A0U3N1F4_9BURK</name>
<dbReference type="EMBL" id="CP013729">
    <property type="protein sequence ID" value="ALV09123.1"/>
    <property type="molecule type" value="Genomic_DNA"/>
</dbReference>
<sequence precursor="true">MTMNPTTRHSLVALGALGTLAAGSSAWAATAQLKLEIPRLNVAEYHRPYVAVWLEKAGESGPAVAQLAVWYDLKKPNNGGTKWLRDMRQWWRQGGRNLTVPADGISGATRAPGEQVISLDNHPSLANLPAGNYEIVVESSREAGGREVQRLPLTWPIKSAQKAAAQGEHELGALEFTAKP</sequence>
<evidence type="ECO:0000313" key="1">
    <source>
        <dbReference type="EMBL" id="ALV09123.1"/>
    </source>
</evidence>
<dbReference type="Proteomes" id="UP000060699">
    <property type="component" value="Chromosome"/>
</dbReference>
<evidence type="ECO:0000313" key="2">
    <source>
        <dbReference type="Proteomes" id="UP000060699"/>
    </source>
</evidence>
<dbReference type="PIRSF" id="PIRSF014995">
    <property type="entry name" value="UCP014995"/>
    <property type="match status" value="1"/>
</dbReference>
<organism evidence="1 2">
    <name type="scientific">Roseateles depolymerans</name>
    <dbReference type="NCBI Taxonomy" id="76731"/>
    <lineage>
        <taxon>Bacteria</taxon>
        <taxon>Pseudomonadati</taxon>
        <taxon>Pseudomonadota</taxon>
        <taxon>Betaproteobacteria</taxon>
        <taxon>Burkholderiales</taxon>
        <taxon>Sphaerotilaceae</taxon>
        <taxon>Roseateles</taxon>
    </lineage>
</organism>
<dbReference type="Pfam" id="PF10029">
    <property type="entry name" value="DUF2271"/>
    <property type="match status" value="1"/>
</dbReference>
<dbReference type="AlphaFoldDB" id="A0A0U3N1F4"/>